<dbReference type="Proteomes" id="UP000694257">
    <property type="component" value="Chromosome"/>
</dbReference>
<feature type="domain" description="Nudix hydrolase" evidence="3">
    <location>
        <begin position="40"/>
        <end position="172"/>
    </location>
</feature>
<gene>
    <name evidence="4" type="ORF">KV110_23565</name>
</gene>
<protein>
    <submittedName>
        <fullName evidence="4">NUDIX hydrolase</fullName>
    </submittedName>
</protein>
<evidence type="ECO:0000256" key="2">
    <source>
        <dbReference type="ARBA" id="ARBA00022801"/>
    </source>
</evidence>
<dbReference type="PANTHER" id="PTHR11839">
    <property type="entry name" value="UDP/ADP-SUGAR PYROPHOSPHATASE"/>
    <property type="match status" value="1"/>
</dbReference>
<dbReference type="Pfam" id="PF00293">
    <property type="entry name" value="NUDIX"/>
    <property type="match status" value="1"/>
</dbReference>
<dbReference type="PROSITE" id="PS51462">
    <property type="entry name" value="NUDIX"/>
    <property type="match status" value="1"/>
</dbReference>
<reference evidence="4 5" key="1">
    <citation type="submission" date="2021-07" db="EMBL/GenBank/DDBJ databases">
        <title>Whole Genome Sequence of Nocardia Iowensis.</title>
        <authorList>
            <person name="Lamm A."/>
            <person name="Collins-Fairclough A.M."/>
            <person name="Bunk B."/>
            <person name="Sproer C."/>
        </authorList>
    </citation>
    <scope>NUCLEOTIDE SEQUENCE [LARGE SCALE GENOMIC DNA]</scope>
    <source>
        <strain evidence="4 5">NRRL 5646</strain>
    </source>
</reference>
<sequence length="189" mass="20978">MERSILVETIGSRAVYANPWMSVREDTVRRPNGDTGIYGVLDRADFAMIIPMDGDRLHMVEQFRYPIARRCWEFPAGTPTPGHRADPIDLAHAELREETGLRATNMSYLGTLDAAPTLTAQRGHVYLATDLTAGPPQREPEEQDMRSAWLPRSTVESMIRTGEIATAGTVAAYTLLLLHESHARSTSAE</sequence>
<dbReference type="CDD" id="cd24161">
    <property type="entry name" value="NUDIX_ADPRase_Ndx2"/>
    <property type="match status" value="1"/>
</dbReference>
<name>A0ABX8S1E0_NOCIO</name>
<accession>A0ABX8S1E0</accession>
<proteinExistence type="predicted"/>
<dbReference type="InterPro" id="IPR000086">
    <property type="entry name" value="NUDIX_hydrolase_dom"/>
</dbReference>
<keyword evidence="2 4" id="KW-0378">Hydrolase</keyword>
<dbReference type="GO" id="GO:0016787">
    <property type="term" value="F:hydrolase activity"/>
    <property type="evidence" value="ECO:0007669"/>
    <property type="project" value="UniProtKB-KW"/>
</dbReference>
<organism evidence="4 5">
    <name type="scientific">Nocardia iowensis</name>
    <dbReference type="NCBI Taxonomy" id="204891"/>
    <lineage>
        <taxon>Bacteria</taxon>
        <taxon>Bacillati</taxon>
        <taxon>Actinomycetota</taxon>
        <taxon>Actinomycetes</taxon>
        <taxon>Mycobacteriales</taxon>
        <taxon>Nocardiaceae</taxon>
        <taxon>Nocardia</taxon>
    </lineage>
</organism>
<evidence type="ECO:0000313" key="5">
    <source>
        <dbReference type="Proteomes" id="UP000694257"/>
    </source>
</evidence>
<evidence type="ECO:0000256" key="1">
    <source>
        <dbReference type="ARBA" id="ARBA00001946"/>
    </source>
</evidence>
<evidence type="ECO:0000313" key="4">
    <source>
        <dbReference type="EMBL" id="QXN95722.1"/>
    </source>
</evidence>
<comment type="cofactor">
    <cofactor evidence="1">
        <name>Mg(2+)</name>
        <dbReference type="ChEBI" id="CHEBI:18420"/>
    </cofactor>
</comment>
<evidence type="ECO:0000259" key="3">
    <source>
        <dbReference type="PROSITE" id="PS51462"/>
    </source>
</evidence>
<dbReference type="EMBL" id="CP078145">
    <property type="protein sequence ID" value="QXN95722.1"/>
    <property type="molecule type" value="Genomic_DNA"/>
</dbReference>
<dbReference type="PANTHER" id="PTHR11839:SF18">
    <property type="entry name" value="NUDIX HYDROLASE DOMAIN-CONTAINING PROTEIN"/>
    <property type="match status" value="1"/>
</dbReference>
<keyword evidence="5" id="KW-1185">Reference proteome</keyword>